<dbReference type="OrthoDB" id="547887at2759"/>
<evidence type="ECO:0000313" key="2">
    <source>
        <dbReference type="EMBL" id="GBF98472.1"/>
    </source>
</evidence>
<protein>
    <submittedName>
        <fullName evidence="2">Uncharacterized protein</fullName>
    </submittedName>
</protein>
<accession>A0A2V0PHH5</accession>
<feature type="region of interest" description="Disordered" evidence="1">
    <location>
        <begin position="62"/>
        <end position="157"/>
    </location>
</feature>
<sequence>MEAPAPRRPPGAGLADADAAAAALAAAAAAAGPPPAPDPLRGSEFELRLSQPQSQDFLAQLAEPLHFAPLSQGELTQPGEATQPSQQLVADRAPPSAAPPARSHKPPPGRAAAVTAEAAPAAARGAPGARGGGAAGAGAAAPDGDDDGVDAPRAYPVRGSDALPAVAAAAAAAGGGGDYQGLSDVELEAVRGLQKLLPEELEAAAARVPSLAGLAGLDASAAMALLAAQPGLGLGGLSPGGGGGGAGRGKGKQPKGVHPSLKKAEHRHSRATRRGPMDEMRQLMRILTKLLTADNGVRQVLVEDQGGGNRVSEDQIKEYLRYNLGEAPQPEWGLPDGWGSYLSELFTWATGRLISKDEAMACARRQPGRSWEAVQEKLYEIGVHCWNWPVPLTLDGCRNAAKTAPPATPAQQLTKELLAGGARRAAPGAGSPLGVGSPGAGAGDAKRARVAVDPSEVDCPVDISSLSEVDTWRVVVAALYQTDQQRAAAGGGDAEAEVGGLRDAARALLLQSEPVQVTAIDLSTLAALQQQLLGQPAGPGAGAGGAAGGGLSLPLSALPLAPLTLPAGLGSPGGGTPLGSPLLALPAAAAEAAAAAAAAAAGPGGSGSDSDSAAAEAAATAAVEATAAAAAAAAAAANGLASASAMDVDAAPSSARVRPRGKPSAGGGSLVLPLGGFGALTAAARPQEQNAA</sequence>
<dbReference type="Proteomes" id="UP000247498">
    <property type="component" value="Unassembled WGS sequence"/>
</dbReference>
<dbReference type="EMBL" id="BDRX01000126">
    <property type="protein sequence ID" value="GBF98472.1"/>
    <property type="molecule type" value="Genomic_DNA"/>
</dbReference>
<keyword evidence="3" id="KW-1185">Reference proteome</keyword>
<gene>
    <name evidence="2" type="ORF">Rsub_11682</name>
</gene>
<feature type="compositionally biased region" description="Gly residues" evidence="1">
    <location>
        <begin position="239"/>
        <end position="248"/>
    </location>
</feature>
<reference evidence="2 3" key="1">
    <citation type="journal article" date="2018" name="Sci. Rep.">
        <title>Raphidocelis subcapitata (=Pseudokirchneriella subcapitata) provides an insight into genome evolution and environmental adaptations in the Sphaeropleales.</title>
        <authorList>
            <person name="Suzuki S."/>
            <person name="Yamaguchi H."/>
            <person name="Nakajima N."/>
            <person name="Kawachi M."/>
        </authorList>
    </citation>
    <scope>NUCLEOTIDE SEQUENCE [LARGE SCALE GENOMIC DNA]</scope>
    <source>
        <strain evidence="2 3">NIES-35</strain>
    </source>
</reference>
<feature type="compositionally biased region" description="Low complexity" evidence="1">
    <location>
        <begin position="421"/>
        <end position="430"/>
    </location>
</feature>
<evidence type="ECO:0000256" key="1">
    <source>
        <dbReference type="SAM" id="MobiDB-lite"/>
    </source>
</evidence>
<evidence type="ECO:0000313" key="3">
    <source>
        <dbReference type="Proteomes" id="UP000247498"/>
    </source>
</evidence>
<feature type="compositionally biased region" description="Low complexity" evidence="1">
    <location>
        <begin position="90"/>
        <end position="101"/>
    </location>
</feature>
<proteinExistence type="predicted"/>
<dbReference type="AlphaFoldDB" id="A0A2V0PHH5"/>
<feature type="compositionally biased region" description="Gly residues" evidence="1">
    <location>
        <begin position="431"/>
        <end position="442"/>
    </location>
</feature>
<dbReference type="InParanoid" id="A0A2V0PHH5"/>
<feature type="region of interest" description="Disordered" evidence="1">
    <location>
        <begin position="421"/>
        <end position="447"/>
    </location>
</feature>
<feature type="compositionally biased region" description="Basic residues" evidence="1">
    <location>
        <begin position="249"/>
        <end position="273"/>
    </location>
</feature>
<feature type="compositionally biased region" description="Polar residues" evidence="1">
    <location>
        <begin position="73"/>
        <end position="88"/>
    </location>
</feature>
<feature type="region of interest" description="Disordered" evidence="1">
    <location>
        <begin position="239"/>
        <end position="274"/>
    </location>
</feature>
<organism evidence="2 3">
    <name type="scientific">Raphidocelis subcapitata</name>
    <dbReference type="NCBI Taxonomy" id="307507"/>
    <lineage>
        <taxon>Eukaryota</taxon>
        <taxon>Viridiplantae</taxon>
        <taxon>Chlorophyta</taxon>
        <taxon>core chlorophytes</taxon>
        <taxon>Chlorophyceae</taxon>
        <taxon>CS clade</taxon>
        <taxon>Sphaeropleales</taxon>
        <taxon>Selenastraceae</taxon>
        <taxon>Raphidocelis</taxon>
    </lineage>
</organism>
<feature type="compositionally biased region" description="Low complexity" evidence="1">
    <location>
        <begin position="110"/>
        <end position="127"/>
    </location>
</feature>
<comment type="caution">
    <text evidence="2">The sequence shown here is derived from an EMBL/GenBank/DDBJ whole genome shotgun (WGS) entry which is preliminary data.</text>
</comment>
<name>A0A2V0PHH5_9CHLO</name>